<keyword evidence="9" id="KW-1185">Reference proteome</keyword>
<evidence type="ECO:0000313" key="8">
    <source>
        <dbReference type="EMBL" id="PHH80445.1"/>
    </source>
</evidence>
<evidence type="ECO:0000259" key="6">
    <source>
        <dbReference type="Pfam" id="PF02558"/>
    </source>
</evidence>
<evidence type="ECO:0000313" key="9">
    <source>
        <dbReference type="Proteomes" id="UP000224854"/>
    </source>
</evidence>
<reference evidence="8 9" key="1">
    <citation type="submission" date="2017-06" db="EMBL/GenBank/DDBJ databases">
        <title>Ant-infecting Ophiocordyceps genomes reveal a high diversity of potential behavioral manipulation genes and a possible major role for enterotoxins.</title>
        <authorList>
            <person name="De Bekker C."/>
            <person name="Evans H.C."/>
            <person name="Brachmann A."/>
            <person name="Hughes D.P."/>
        </authorList>
    </citation>
    <scope>NUCLEOTIDE SEQUENCE [LARGE SCALE GENOMIC DNA]</scope>
    <source>
        <strain evidence="8 9">1348a</strain>
    </source>
</reference>
<evidence type="ECO:0000256" key="2">
    <source>
        <dbReference type="ARBA" id="ARBA00013014"/>
    </source>
</evidence>
<dbReference type="InterPro" id="IPR013752">
    <property type="entry name" value="KPA_reductase"/>
</dbReference>
<keyword evidence="4" id="KW-0560">Oxidoreductase</keyword>
<dbReference type="InterPro" id="IPR013328">
    <property type="entry name" value="6PGD_dom2"/>
</dbReference>
<organism evidence="8 9">
    <name type="scientific">Ophiocordyceps australis</name>
    <dbReference type="NCBI Taxonomy" id="1399860"/>
    <lineage>
        <taxon>Eukaryota</taxon>
        <taxon>Fungi</taxon>
        <taxon>Dikarya</taxon>
        <taxon>Ascomycota</taxon>
        <taxon>Pezizomycotina</taxon>
        <taxon>Sordariomycetes</taxon>
        <taxon>Hypocreomycetidae</taxon>
        <taxon>Hypocreales</taxon>
        <taxon>Ophiocordycipitaceae</taxon>
        <taxon>Ophiocordyceps</taxon>
    </lineage>
</organism>
<gene>
    <name evidence="8" type="ORF">CDD82_1744</name>
</gene>
<dbReference type="GO" id="GO:0008677">
    <property type="term" value="F:2-dehydropantoate 2-reductase activity"/>
    <property type="evidence" value="ECO:0007669"/>
    <property type="project" value="UniProtKB-EC"/>
</dbReference>
<dbReference type="EMBL" id="NJEU01000155">
    <property type="protein sequence ID" value="PHH80445.1"/>
    <property type="molecule type" value="Genomic_DNA"/>
</dbReference>
<dbReference type="InterPro" id="IPR003710">
    <property type="entry name" value="ApbA"/>
</dbReference>
<feature type="domain" description="Ketopantoate reductase C-terminal" evidence="7">
    <location>
        <begin position="233"/>
        <end position="362"/>
    </location>
</feature>
<dbReference type="SUPFAM" id="SSF51735">
    <property type="entry name" value="NAD(P)-binding Rossmann-fold domains"/>
    <property type="match status" value="1"/>
</dbReference>
<accession>A0A2C5ZET5</accession>
<dbReference type="InterPro" id="IPR050838">
    <property type="entry name" value="Ketopantoate_reductase"/>
</dbReference>
<dbReference type="Gene3D" id="1.10.1040.10">
    <property type="entry name" value="N-(1-d-carboxylethyl)-l-norvaline Dehydrogenase, domain 2"/>
    <property type="match status" value="1"/>
</dbReference>
<dbReference type="PANTHER" id="PTHR43765">
    <property type="entry name" value="2-DEHYDROPANTOATE 2-REDUCTASE-RELATED"/>
    <property type="match status" value="1"/>
</dbReference>
<dbReference type="SUPFAM" id="SSF48179">
    <property type="entry name" value="6-phosphogluconate dehydrogenase C-terminal domain-like"/>
    <property type="match status" value="1"/>
</dbReference>
<dbReference type="AlphaFoldDB" id="A0A2C5ZET5"/>
<dbReference type="GO" id="GO:0015940">
    <property type="term" value="P:pantothenate biosynthetic process"/>
    <property type="evidence" value="ECO:0007669"/>
    <property type="project" value="InterPro"/>
</dbReference>
<comment type="similarity">
    <text evidence="1">Belongs to the ketopantoate reductase family.</text>
</comment>
<dbReference type="GO" id="GO:0005739">
    <property type="term" value="C:mitochondrion"/>
    <property type="evidence" value="ECO:0007669"/>
    <property type="project" value="TreeGrafter"/>
</dbReference>
<dbReference type="NCBIfam" id="TIGR00745">
    <property type="entry name" value="apbA_panE"/>
    <property type="match status" value="1"/>
</dbReference>
<feature type="domain" description="Ketopantoate reductase N-terminal" evidence="6">
    <location>
        <begin position="19"/>
        <end position="196"/>
    </location>
</feature>
<evidence type="ECO:0000256" key="5">
    <source>
        <dbReference type="ARBA" id="ARBA00032024"/>
    </source>
</evidence>
<dbReference type="InterPro" id="IPR013332">
    <property type="entry name" value="KPR_N"/>
</dbReference>
<dbReference type="OrthoDB" id="73846at2759"/>
<keyword evidence="3" id="KW-0521">NADP</keyword>
<evidence type="ECO:0000256" key="4">
    <source>
        <dbReference type="ARBA" id="ARBA00023002"/>
    </source>
</evidence>
<protein>
    <recommendedName>
        <fullName evidence="2">2-dehydropantoate 2-reductase</fullName>
        <ecNumber evidence="2">1.1.1.169</ecNumber>
    </recommendedName>
    <alternativeName>
        <fullName evidence="5">Ketopantoate reductase</fullName>
    </alternativeName>
</protein>
<dbReference type="Proteomes" id="UP000224854">
    <property type="component" value="Unassembled WGS sequence"/>
</dbReference>
<dbReference type="Gene3D" id="3.40.50.720">
    <property type="entry name" value="NAD(P)-binding Rossmann-like Domain"/>
    <property type="match status" value="1"/>
</dbReference>
<dbReference type="InterPro" id="IPR036291">
    <property type="entry name" value="NAD(P)-bd_dom_sf"/>
</dbReference>
<proteinExistence type="inferred from homology"/>
<dbReference type="Pfam" id="PF02558">
    <property type="entry name" value="ApbA"/>
    <property type="match status" value="1"/>
</dbReference>
<dbReference type="InterPro" id="IPR008927">
    <property type="entry name" value="6-PGluconate_DH-like_C_sf"/>
</dbReference>
<sequence length="401" mass="43265">MPLSNALASSLRRQPGARVHVLGLGSIGTFAAHALAEIPAPLRPASVTLLLHRASLVEPLLAGGRAISLQTRHGSLVRHAGYRFEMLDGANRWLRDPLDSAPGLADEAIQNLVVSVKATQTVAALRPLRHRLTWASNILFLQNGSGMLDDVNRELFANELERPNYIVGVVSHGVTLRSPFDIVHTGSGATWLGPVPSPSLPSSPSSSRRSSYLVDALPLAPRLKATSLPYRDVFQAQLEKLALNAFCNPLCALANAKNRYLCSIPHTKRALLSEISAVARALPELRHVPGVVSRFSLARLEQTVDAIVGQTLETTCSMVVDLRRGRRTEIDYINGYWTRRGREVGVPTPLNDALVEQIRARQRLAALDLSDLAVAQATTGNHGFIPELPSAATSFAVANGS</sequence>
<dbReference type="Pfam" id="PF08546">
    <property type="entry name" value="ApbA_C"/>
    <property type="match status" value="1"/>
</dbReference>
<name>A0A2C5ZET5_9HYPO</name>
<dbReference type="EC" id="1.1.1.169" evidence="2"/>
<evidence type="ECO:0000259" key="7">
    <source>
        <dbReference type="Pfam" id="PF08546"/>
    </source>
</evidence>
<evidence type="ECO:0000256" key="1">
    <source>
        <dbReference type="ARBA" id="ARBA00007870"/>
    </source>
</evidence>
<dbReference type="GO" id="GO:0050661">
    <property type="term" value="F:NADP binding"/>
    <property type="evidence" value="ECO:0007669"/>
    <property type="project" value="TreeGrafter"/>
</dbReference>
<comment type="caution">
    <text evidence="8">The sequence shown here is derived from an EMBL/GenBank/DDBJ whole genome shotgun (WGS) entry which is preliminary data.</text>
</comment>
<dbReference type="PANTHER" id="PTHR43765:SF2">
    <property type="entry name" value="2-DEHYDROPANTOATE 2-REDUCTASE"/>
    <property type="match status" value="1"/>
</dbReference>
<evidence type="ECO:0000256" key="3">
    <source>
        <dbReference type="ARBA" id="ARBA00022857"/>
    </source>
</evidence>